<dbReference type="RefSeq" id="WP_046336997.1">
    <property type="nucleotide sequence ID" value="NZ_CAWMEF010000001.1"/>
</dbReference>
<feature type="compositionally biased region" description="Basic and acidic residues" evidence="1">
    <location>
        <begin position="90"/>
        <end position="99"/>
    </location>
</feature>
<accession>A0A0B6XAP3</accession>
<gene>
    <name evidence="2" type="ORF">XBW1_2874</name>
</gene>
<proteinExistence type="predicted"/>
<name>A0A0B6XAP3_XENBV</name>
<feature type="region of interest" description="Disordered" evidence="1">
    <location>
        <begin position="79"/>
        <end position="106"/>
    </location>
</feature>
<dbReference type="AlphaFoldDB" id="A0A0B6XAP3"/>
<evidence type="ECO:0000313" key="2">
    <source>
        <dbReference type="EMBL" id="CDM90231.1"/>
    </source>
</evidence>
<evidence type="ECO:0000313" key="3">
    <source>
        <dbReference type="Proteomes" id="UP000032930"/>
    </source>
</evidence>
<protein>
    <submittedName>
        <fullName evidence="2">Uncharacterized protein</fullName>
    </submittedName>
</protein>
<dbReference type="EMBL" id="FO818637">
    <property type="protein sequence ID" value="CDM90231.1"/>
    <property type="molecule type" value="Genomic_DNA"/>
</dbReference>
<evidence type="ECO:0000256" key="1">
    <source>
        <dbReference type="SAM" id="MobiDB-lite"/>
    </source>
</evidence>
<dbReference type="Proteomes" id="UP000032930">
    <property type="component" value="Chromosome"/>
</dbReference>
<reference evidence="2 3" key="1">
    <citation type="submission" date="2014-02" db="EMBL/GenBank/DDBJ databases">
        <authorList>
            <person name="Genoscope - CEA"/>
        </authorList>
    </citation>
    <scope>NUCLEOTIDE SEQUENCE [LARGE SCALE GENOMIC DNA]</scope>
    <source>
        <strain evidence="2 3">CS03</strain>
    </source>
</reference>
<sequence length="122" mass="14407">MCKNETATTMTPTEVLEVLKFSFENLENDNASEEEHLLSTCVLELMSITLSKCFDNNKYRRDIDVPEYYQLTHDHLIRYASPTQPKRKTSRMDRREGNRSDAQNMARELLEARERLAQYENK</sequence>
<dbReference type="KEGG" id="xbv:XBW1_2874"/>
<organism evidence="2 3">
    <name type="scientific">Xenorhabdus bovienii</name>
    <name type="common">Xenorhabdus nematophila subsp. bovienii</name>
    <dbReference type="NCBI Taxonomy" id="40576"/>
    <lineage>
        <taxon>Bacteria</taxon>
        <taxon>Pseudomonadati</taxon>
        <taxon>Pseudomonadota</taxon>
        <taxon>Gammaproteobacteria</taxon>
        <taxon>Enterobacterales</taxon>
        <taxon>Morganellaceae</taxon>
        <taxon>Xenorhabdus</taxon>
    </lineage>
</organism>